<dbReference type="InterPro" id="IPR036736">
    <property type="entry name" value="ACP-like_sf"/>
</dbReference>
<dbReference type="OrthoDB" id="8420007at2"/>
<reference evidence="1 2" key="1">
    <citation type="submission" date="2019-08" db="EMBL/GenBank/DDBJ databases">
        <authorList>
            <person name="Grouzdev D."/>
            <person name="Tikhonova E."/>
            <person name="Kravchenko I."/>
        </authorList>
    </citation>
    <scope>NUCLEOTIDE SEQUENCE [LARGE SCALE GENOMIC DNA]</scope>
    <source>
        <strain evidence="1 2">59b</strain>
    </source>
</reference>
<proteinExistence type="predicted"/>
<evidence type="ECO:0000313" key="1">
    <source>
        <dbReference type="EMBL" id="KAA0591994.1"/>
    </source>
</evidence>
<comment type="caution">
    <text evidence="1">The sequence shown here is derived from an EMBL/GenBank/DDBJ whole genome shotgun (WGS) entry which is preliminary data.</text>
</comment>
<sequence length="132" mass="15127">MKFEHAYAKLLGNPTRKADRCAMPDCLRGFNDEELIDDLRAEWEEQIGGDEEDPFAETEIEPLEGTTYEVQPVVDSLGVVRILLTIERRVGFDIPPCIIRRGGYHSFEEMVDHLLPKIRALQVDQMRRKVGA</sequence>
<dbReference type="EMBL" id="VTTN01000018">
    <property type="protein sequence ID" value="KAA0591994.1"/>
    <property type="molecule type" value="Genomic_DNA"/>
</dbReference>
<gene>
    <name evidence="1" type="ORF">FZ942_29280</name>
</gene>
<organism evidence="1 2">
    <name type="scientific">Azospirillum lipoferum</name>
    <dbReference type="NCBI Taxonomy" id="193"/>
    <lineage>
        <taxon>Bacteria</taxon>
        <taxon>Pseudomonadati</taxon>
        <taxon>Pseudomonadota</taxon>
        <taxon>Alphaproteobacteria</taxon>
        <taxon>Rhodospirillales</taxon>
        <taxon>Azospirillaceae</taxon>
        <taxon>Azospirillum</taxon>
    </lineage>
</organism>
<evidence type="ECO:0000313" key="2">
    <source>
        <dbReference type="Proteomes" id="UP000324927"/>
    </source>
</evidence>
<dbReference type="Proteomes" id="UP000324927">
    <property type="component" value="Unassembled WGS sequence"/>
</dbReference>
<accession>A0A5A9GE57</accession>
<dbReference type="AlphaFoldDB" id="A0A5A9GE57"/>
<dbReference type="SUPFAM" id="SSF47336">
    <property type="entry name" value="ACP-like"/>
    <property type="match status" value="1"/>
</dbReference>
<dbReference type="RefSeq" id="WP_149234586.1">
    <property type="nucleotide sequence ID" value="NZ_JALJXJ010000008.1"/>
</dbReference>
<keyword evidence="2" id="KW-1185">Reference proteome</keyword>
<name>A0A5A9GE57_AZOLI</name>
<protein>
    <submittedName>
        <fullName evidence="1">Uncharacterized protein</fullName>
    </submittedName>
</protein>